<gene>
    <name evidence="4" type="ORF">KL859_06840</name>
</gene>
<evidence type="ECO:0000259" key="3">
    <source>
        <dbReference type="PROSITE" id="PS01124"/>
    </source>
</evidence>
<protein>
    <submittedName>
        <fullName evidence="4">Helix-turn-helix transcriptional regulator</fullName>
    </submittedName>
</protein>
<dbReference type="InterPro" id="IPR014710">
    <property type="entry name" value="RmlC-like_jellyroll"/>
</dbReference>
<name>A0ABS6HLP2_MYCGD</name>
<dbReference type="EMBL" id="JAHBOM010000004">
    <property type="protein sequence ID" value="MBU8822594.1"/>
    <property type="molecule type" value="Genomic_DNA"/>
</dbReference>
<feature type="domain" description="HTH araC/xylS-type" evidence="3">
    <location>
        <begin position="154"/>
        <end position="251"/>
    </location>
</feature>
<proteinExistence type="predicted"/>
<sequence>MAELRARPPNGAAAADGSGWLAHGFHIEAHSHTSGQLVYAASGVLATTTERGTWVALANRATWTPPGFVHSHRIYGRTDARVVVIPVDLCSAMAAHPSAYTVSPLLREVLLTLTGRPERRPGAHERLRAVAIDELVESPEQSLHLPDPSDDRLKSVTDRLRDDPAQTTTLAQLGRAAGASERTLSRLFHDELGMSFHRWRTTLRIHHALVHLTAGHTVTDTAAACGWSNPASFIEAFTAIVGQTPGRYQSGFRDGA</sequence>
<dbReference type="InterPro" id="IPR011051">
    <property type="entry name" value="RmlC_Cupin_sf"/>
</dbReference>
<keyword evidence="1" id="KW-0805">Transcription regulation</keyword>
<dbReference type="SMART" id="SM00342">
    <property type="entry name" value="HTH_ARAC"/>
    <property type="match status" value="1"/>
</dbReference>
<dbReference type="Pfam" id="PF12833">
    <property type="entry name" value="HTH_18"/>
    <property type="match status" value="1"/>
</dbReference>
<keyword evidence="5" id="KW-1185">Reference proteome</keyword>
<dbReference type="InterPro" id="IPR018060">
    <property type="entry name" value="HTH_AraC"/>
</dbReference>
<evidence type="ECO:0000313" key="5">
    <source>
        <dbReference type="Proteomes" id="UP000696413"/>
    </source>
</evidence>
<dbReference type="Gene3D" id="1.10.10.60">
    <property type="entry name" value="Homeodomain-like"/>
    <property type="match status" value="1"/>
</dbReference>
<accession>A0ABS6HLP2</accession>
<dbReference type="PANTHER" id="PTHR11019">
    <property type="entry name" value="HTH-TYPE TRANSCRIPTIONAL REGULATOR NIMR"/>
    <property type="match status" value="1"/>
</dbReference>
<evidence type="ECO:0000256" key="2">
    <source>
        <dbReference type="ARBA" id="ARBA00023163"/>
    </source>
</evidence>
<keyword evidence="2" id="KW-0804">Transcription</keyword>
<dbReference type="Gene3D" id="2.60.120.10">
    <property type="entry name" value="Jelly Rolls"/>
    <property type="match status" value="1"/>
</dbReference>
<dbReference type="Proteomes" id="UP000696413">
    <property type="component" value="Unassembled WGS sequence"/>
</dbReference>
<dbReference type="RefSeq" id="WP_214394462.1">
    <property type="nucleotide sequence ID" value="NZ_JAHBOL010000002.1"/>
</dbReference>
<dbReference type="InterPro" id="IPR009057">
    <property type="entry name" value="Homeodomain-like_sf"/>
</dbReference>
<evidence type="ECO:0000256" key="1">
    <source>
        <dbReference type="ARBA" id="ARBA00023015"/>
    </source>
</evidence>
<dbReference type="PROSITE" id="PS01124">
    <property type="entry name" value="HTH_ARAC_FAMILY_2"/>
    <property type="match status" value="1"/>
</dbReference>
<dbReference type="SUPFAM" id="SSF46689">
    <property type="entry name" value="Homeodomain-like"/>
    <property type="match status" value="1"/>
</dbReference>
<comment type="caution">
    <text evidence="4">The sequence shown here is derived from an EMBL/GenBank/DDBJ whole genome shotgun (WGS) entry which is preliminary data.</text>
</comment>
<organism evidence="4 5">
    <name type="scientific">Mycolicibacterium goodii</name>
    <name type="common">Mycobacterium goodii</name>
    <dbReference type="NCBI Taxonomy" id="134601"/>
    <lineage>
        <taxon>Bacteria</taxon>
        <taxon>Bacillati</taxon>
        <taxon>Actinomycetota</taxon>
        <taxon>Actinomycetes</taxon>
        <taxon>Mycobacteriales</taxon>
        <taxon>Mycobacteriaceae</taxon>
        <taxon>Mycolicibacterium</taxon>
    </lineage>
</organism>
<dbReference type="PANTHER" id="PTHR11019:SF199">
    <property type="entry name" value="HTH-TYPE TRANSCRIPTIONAL REGULATOR NIMR"/>
    <property type="match status" value="1"/>
</dbReference>
<evidence type="ECO:0000313" key="4">
    <source>
        <dbReference type="EMBL" id="MBU8822594.1"/>
    </source>
</evidence>
<reference evidence="4 5" key="1">
    <citation type="submission" date="2021-05" db="EMBL/GenBank/DDBJ databases">
        <title>Draft Genome Sequences of Clinical Respiratory Isolates of Mycobacterium goodii Recovered in Ireland.</title>
        <authorList>
            <person name="Flanagan P.R."/>
            <person name="Mok S."/>
            <person name="Roycroft E."/>
            <person name="Rogers T.R."/>
            <person name="Fitzgibbon M."/>
        </authorList>
    </citation>
    <scope>NUCLEOTIDE SEQUENCE [LARGE SCALE GENOMIC DNA]</scope>
    <source>
        <strain evidence="4 5">14IE55</strain>
    </source>
</reference>
<dbReference type="CDD" id="cd06124">
    <property type="entry name" value="cupin_NimR-like_N"/>
    <property type="match status" value="1"/>
</dbReference>
<dbReference type="SUPFAM" id="SSF51182">
    <property type="entry name" value="RmlC-like cupins"/>
    <property type="match status" value="1"/>
</dbReference>